<comment type="cofactor">
    <cofactor evidence="1">
        <name>a divalent metal cation</name>
        <dbReference type="ChEBI" id="CHEBI:60240"/>
    </cofactor>
</comment>
<organism evidence="8 9">
    <name type="scientific">Candidatus Methylomirabilis limnetica</name>
    <dbReference type="NCBI Taxonomy" id="2033718"/>
    <lineage>
        <taxon>Bacteria</taxon>
        <taxon>Candidatus Methylomirabilota</taxon>
        <taxon>Candidatus Methylomirabilia</taxon>
        <taxon>Candidatus Methylomirabilales</taxon>
        <taxon>Candidatus Methylomirabilaceae</taxon>
        <taxon>Candidatus Methylomirabilis</taxon>
    </lineage>
</organism>
<dbReference type="Pfam" id="PF03755">
    <property type="entry name" value="YicC-like_N"/>
    <property type="match status" value="1"/>
</dbReference>
<dbReference type="Pfam" id="PF08340">
    <property type="entry name" value="YicC-like_C"/>
    <property type="match status" value="1"/>
</dbReference>
<proteinExistence type="inferred from homology"/>
<evidence type="ECO:0000259" key="7">
    <source>
        <dbReference type="Pfam" id="PF08340"/>
    </source>
</evidence>
<dbReference type="InterPro" id="IPR005229">
    <property type="entry name" value="YicC/YloC-like"/>
</dbReference>
<comment type="similarity">
    <text evidence="5">Belongs to the YicC/YloC family.</text>
</comment>
<sequence length="293" mass="32710">MLNSMTGFGQGECVTSSRRYACELQSVNHRYLETRARLPKRLGALELQVQKILQGRFARGRFDVTVLEELTGERSCKLHLNRPLAHAYLDAVKTLQSELGLAGEVTLELLLSQSDLFGLEGEEPRAADADWSAVKIALEGAMNALAEMRREEGGALKADLLGRLEQVDETLATIAARAPEVVQSYKSRLELRLQRLLDGKSVDPGRLEQEVAILAERSDIAEETTRVTSHLGQFRDLIQQKGPHGRRMEFLLQEMQREANTIGAKANDAKTSHDVITLKSILEQLREQVQNVE</sequence>
<dbReference type="Proteomes" id="UP000241436">
    <property type="component" value="Unassembled WGS sequence"/>
</dbReference>
<gene>
    <name evidence="8" type="ORF">CLG94_10790</name>
</gene>
<feature type="domain" description="Endoribonuclease YicC-like N-terminal" evidence="6">
    <location>
        <begin position="3"/>
        <end position="157"/>
    </location>
</feature>
<dbReference type="PANTHER" id="PTHR30636">
    <property type="entry name" value="UPF0701 PROTEIN YICC"/>
    <property type="match status" value="1"/>
</dbReference>
<keyword evidence="3" id="KW-0255">Endonuclease</keyword>
<protein>
    <submittedName>
        <fullName evidence="8">YicC family protein</fullName>
    </submittedName>
</protein>
<dbReference type="GO" id="GO:0004521">
    <property type="term" value="F:RNA endonuclease activity"/>
    <property type="evidence" value="ECO:0007669"/>
    <property type="project" value="InterPro"/>
</dbReference>
<name>A0A2T4TVP5_9BACT</name>
<dbReference type="PANTHER" id="PTHR30636:SF3">
    <property type="entry name" value="UPF0701 PROTEIN YICC"/>
    <property type="match status" value="1"/>
</dbReference>
<reference evidence="8 9" key="1">
    <citation type="submission" date="2017-09" db="EMBL/GenBank/DDBJ databases">
        <title>Bloom of a denitrifying methanotroph, Candidatus Methylomirabilis limnetica, in a deep stratified lake.</title>
        <authorList>
            <person name="Graf J.S."/>
            <person name="Marchant H.K."/>
            <person name="Tienken D."/>
            <person name="Hach P.F."/>
            <person name="Brand A."/>
            <person name="Schubert C.J."/>
            <person name="Kuypers M.M."/>
            <person name="Milucka J."/>
        </authorList>
    </citation>
    <scope>NUCLEOTIDE SEQUENCE [LARGE SCALE GENOMIC DNA]</scope>
    <source>
        <strain evidence="8 9">Zug</strain>
    </source>
</reference>
<keyword evidence="2" id="KW-0540">Nuclease</keyword>
<dbReference type="NCBIfam" id="TIGR00255">
    <property type="entry name" value="YicC/YloC family endoribonuclease"/>
    <property type="match status" value="1"/>
</dbReference>
<evidence type="ECO:0000256" key="2">
    <source>
        <dbReference type="ARBA" id="ARBA00022722"/>
    </source>
</evidence>
<dbReference type="InterPro" id="IPR013551">
    <property type="entry name" value="YicC-like_C"/>
</dbReference>
<evidence type="ECO:0000256" key="1">
    <source>
        <dbReference type="ARBA" id="ARBA00001968"/>
    </source>
</evidence>
<dbReference type="AlphaFoldDB" id="A0A2T4TVP5"/>
<dbReference type="GO" id="GO:0016787">
    <property type="term" value="F:hydrolase activity"/>
    <property type="evidence" value="ECO:0007669"/>
    <property type="project" value="UniProtKB-KW"/>
</dbReference>
<dbReference type="OrthoDB" id="9771229at2"/>
<dbReference type="EMBL" id="NVQC01000028">
    <property type="protein sequence ID" value="PTL35184.1"/>
    <property type="molecule type" value="Genomic_DNA"/>
</dbReference>
<comment type="caution">
    <text evidence="8">The sequence shown here is derived from an EMBL/GenBank/DDBJ whole genome shotgun (WGS) entry which is preliminary data.</text>
</comment>
<keyword evidence="9" id="KW-1185">Reference proteome</keyword>
<reference evidence="9" key="2">
    <citation type="journal article" date="2018" name="Environ. Microbiol.">
        <title>Bloom of a denitrifying methanotroph, 'Candidatus Methylomirabilis limnetica', in a deep stratified lake.</title>
        <authorList>
            <person name="Graf J.S."/>
            <person name="Mayr M.J."/>
            <person name="Marchant H.K."/>
            <person name="Tienken D."/>
            <person name="Hach P.F."/>
            <person name="Brand A."/>
            <person name="Schubert C.J."/>
            <person name="Kuypers M.M."/>
            <person name="Milucka J."/>
        </authorList>
    </citation>
    <scope>NUCLEOTIDE SEQUENCE [LARGE SCALE GENOMIC DNA]</scope>
    <source>
        <strain evidence="9">Zug</strain>
    </source>
</reference>
<evidence type="ECO:0000256" key="5">
    <source>
        <dbReference type="ARBA" id="ARBA00035648"/>
    </source>
</evidence>
<keyword evidence="4" id="KW-0378">Hydrolase</keyword>
<dbReference type="RefSeq" id="WP_107563444.1">
    <property type="nucleotide sequence ID" value="NZ_NVQC01000028.1"/>
</dbReference>
<evidence type="ECO:0000256" key="3">
    <source>
        <dbReference type="ARBA" id="ARBA00022759"/>
    </source>
</evidence>
<evidence type="ECO:0000256" key="4">
    <source>
        <dbReference type="ARBA" id="ARBA00022801"/>
    </source>
</evidence>
<evidence type="ECO:0000313" key="8">
    <source>
        <dbReference type="EMBL" id="PTL35184.1"/>
    </source>
</evidence>
<accession>A0A2T4TVP5</accession>
<dbReference type="InterPro" id="IPR013527">
    <property type="entry name" value="YicC-like_N"/>
</dbReference>
<evidence type="ECO:0000259" key="6">
    <source>
        <dbReference type="Pfam" id="PF03755"/>
    </source>
</evidence>
<evidence type="ECO:0000313" key="9">
    <source>
        <dbReference type="Proteomes" id="UP000241436"/>
    </source>
</evidence>
<feature type="domain" description="Endoribonuclease YicC-like C-terminal" evidence="7">
    <location>
        <begin position="174"/>
        <end position="293"/>
    </location>
</feature>